<feature type="binding site" evidence="10 13">
    <location>
        <position position="173"/>
    </location>
    <ligand>
        <name>a divalent metal cation</name>
        <dbReference type="ChEBI" id="CHEBI:60240"/>
    </ligand>
</feature>
<evidence type="ECO:0000256" key="4">
    <source>
        <dbReference type="ARBA" id="ARBA00001947"/>
    </source>
</evidence>
<evidence type="ECO:0000256" key="14">
    <source>
        <dbReference type="PIRSR" id="PIRSR001461-3"/>
    </source>
</evidence>
<evidence type="ECO:0000313" key="16">
    <source>
        <dbReference type="Proteomes" id="UP000632195"/>
    </source>
</evidence>
<evidence type="ECO:0000256" key="5">
    <source>
        <dbReference type="ARBA" id="ARBA00001954"/>
    </source>
</evidence>
<dbReference type="RefSeq" id="WP_075057657.1">
    <property type="nucleotide sequence ID" value="NZ_BMNY01000001.1"/>
</dbReference>
<sequence>MKISPSIISCDLSHLATEIMKCEDAGVEMFHLDVMDGHFVPNLTMGPDLVRAVRRVTDRTLEAHLMLERPDRYFRQFLSAGADILLLHYESPVDLKGTMEAIRNEGGRCGIVVNPETDVSKAFPFLEHCEILLVMSVHPGFSGQSFIPSSLENVKKARRYIDEHGLGVEIEIDGGINDRTARMAIEAGADILVSASYIFGGNVKERIRALRSVTASQ</sequence>
<evidence type="ECO:0000256" key="10">
    <source>
        <dbReference type="HAMAP-Rule" id="MF_02227"/>
    </source>
</evidence>
<dbReference type="NCBIfam" id="TIGR01163">
    <property type="entry name" value="rpe"/>
    <property type="match status" value="1"/>
</dbReference>
<dbReference type="InterPro" id="IPR000056">
    <property type="entry name" value="Ribul_P_3_epim-like"/>
</dbReference>
<evidence type="ECO:0000256" key="11">
    <source>
        <dbReference type="PIRNR" id="PIRNR001461"/>
    </source>
</evidence>
<dbReference type="GO" id="GO:0005737">
    <property type="term" value="C:cytoplasm"/>
    <property type="evidence" value="ECO:0007669"/>
    <property type="project" value="UniProtKB-ARBA"/>
</dbReference>
<dbReference type="PROSITE" id="PS01086">
    <property type="entry name" value="RIBUL_P_3_EPIMER_2"/>
    <property type="match status" value="1"/>
</dbReference>
<dbReference type="InterPro" id="IPR026019">
    <property type="entry name" value="Ribul_P_3_epim"/>
</dbReference>
<feature type="binding site" evidence="10 13">
    <location>
        <position position="31"/>
    </location>
    <ligand>
        <name>a divalent metal cation</name>
        <dbReference type="ChEBI" id="CHEBI:60240"/>
    </ligand>
</feature>
<dbReference type="PIRSF" id="PIRSF001461">
    <property type="entry name" value="RPE"/>
    <property type="match status" value="1"/>
</dbReference>
<evidence type="ECO:0000256" key="1">
    <source>
        <dbReference type="ARBA" id="ARBA00001782"/>
    </source>
</evidence>
<evidence type="ECO:0000256" key="8">
    <source>
        <dbReference type="ARBA" id="ARBA00022723"/>
    </source>
</evidence>
<feature type="binding site" evidence="10 14">
    <location>
        <begin position="140"/>
        <end position="143"/>
    </location>
    <ligand>
        <name>substrate</name>
    </ligand>
</feature>
<feature type="active site" description="Proton donor" evidence="10 12">
    <location>
        <position position="173"/>
    </location>
</feature>
<keyword evidence="16" id="KW-1185">Reference proteome</keyword>
<comment type="similarity">
    <text evidence="6 10 11">Belongs to the ribulose-phosphate 3-epimerase family.</text>
</comment>
<accession>A0AA37BQD3</accession>
<dbReference type="NCBIfam" id="NF004076">
    <property type="entry name" value="PRK05581.1-4"/>
    <property type="match status" value="1"/>
</dbReference>
<evidence type="ECO:0000256" key="12">
    <source>
        <dbReference type="PIRSR" id="PIRSR001461-1"/>
    </source>
</evidence>
<dbReference type="InterPro" id="IPR013785">
    <property type="entry name" value="Aldolase_TIM"/>
</dbReference>
<comment type="cofactor">
    <cofactor evidence="4">
        <name>Zn(2+)</name>
        <dbReference type="ChEBI" id="CHEBI:29105"/>
    </cofactor>
</comment>
<evidence type="ECO:0000313" key="15">
    <source>
        <dbReference type="EMBL" id="GGM69528.1"/>
    </source>
</evidence>
<feature type="binding site" evidence="10">
    <location>
        <begin position="173"/>
        <end position="175"/>
    </location>
    <ligand>
        <name>substrate</name>
    </ligand>
</feature>
<gene>
    <name evidence="10 15" type="primary">rpe</name>
    <name evidence="15" type="ORF">GCM10007108_04520</name>
</gene>
<feature type="active site" description="Proton acceptor" evidence="10 12">
    <location>
        <position position="33"/>
    </location>
</feature>
<reference evidence="15" key="1">
    <citation type="journal article" date="2014" name="Int. J. Syst. Evol. Microbiol.">
        <title>Complete genome sequence of Corynebacterium casei LMG S-19264T (=DSM 44701T), isolated from a smear-ripened cheese.</title>
        <authorList>
            <consortium name="US DOE Joint Genome Institute (JGI-PGF)"/>
            <person name="Walter F."/>
            <person name="Albersmeier A."/>
            <person name="Kalinowski J."/>
            <person name="Ruckert C."/>
        </authorList>
    </citation>
    <scope>NUCLEOTIDE SEQUENCE</scope>
    <source>
        <strain evidence="15">JCM 13583</strain>
    </source>
</reference>
<keyword evidence="8 10" id="KW-0479">Metal-binding</keyword>
<keyword evidence="13" id="KW-0862">Zinc</keyword>
<evidence type="ECO:0000256" key="9">
    <source>
        <dbReference type="ARBA" id="ARBA00023235"/>
    </source>
</evidence>
<reference evidence="15" key="2">
    <citation type="submission" date="2022-09" db="EMBL/GenBank/DDBJ databases">
        <authorList>
            <person name="Sun Q."/>
            <person name="Ohkuma M."/>
        </authorList>
    </citation>
    <scope>NUCLEOTIDE SEQUENCE</scope>
    <source>
        <strain evidence="15">JCM 13583</strain>
    </source>
</reference>
<name>A0AA37BQD3_9ARCH</name>
<dbReference type="SUPFAM" id="SSF51366">
    <property type="entry name" value="Ribulose-phoshate binding barrel"/>
    <property type="match status" value="1"/>
</dbReference>
<proteinExistence type="inferred from homology"/>
<keyword evidence="9 10" id="KW-0413">Isomerase</keyword>
<feature type="binding site" evidence="10 13">
    <location>
        <position position="64"/>
    </location>
    <ligand>
        <name>a divalent metal cation</name>
        <dbReference type="ChEBI" id="CHEBI:60240"/>
    </ligand>
</feature>
<feature type="binding site" evidence="10 14">
    <location>
        <begin position="195"/>
        <end position="196"/>
    </location>
    <ligand>
        <name>substrate</name>
    </ligand>
</feature>
<evidence type="ECO:0000256" key="6">
    <source>
        <dbReference type="ARBA" id="ARBA00009541"/>
    </source>
</evidence>
<evidence type="ECO:0000256" key="13">
    <source>
        <dbReference type="PIRSR" id="PIRSR001461-2"/>
    </source>
</evidence>
<dbReference type="FunFam" id="3.20.20.70:FF:000004">
    <property type="entry name" value="Ribulose-phosphate 3-epimerase"/>
    <property type="match status" value="1"/>
</dbReference>
<dbReference type="Proteomes" id="UP000632195">
    <property type="component" value="Unassembled WGS sequence"/>
</dbReference>
<evidence type="ECO:0000256" key="3">
    <source>
        <dbReference type="ARBA" id="ARBA00001941"/>
    </source>
</evidence>
<keyword evidence="10 11" id="KW-0119">Carbohydrate metabolism</keyword>
<evidence type="ECO:0000256" key="2">
    <source>
        <dbReference type="ARBA" id="ARBA00001936"/>
    </source>
</evidence>
<comment type="cofactor">
    <cofactor evidence="10 13">
        <name>a divalent metal cation</name>
        <dbReference type="ChEBI" id="CHEBI:60240"/>
    </cofactor>
    <text evidence="10 13">Binds 1 divalent metal cation per subunit.</text>
</comment>
<dbReference type="GO" id="GO:0019323">
    <property type="term" value="P:pentose catabolic process"/>
    <property type="evidence" value="ECO:0007669"/>
    <property type="project" value="UniProtKB-UniRule"/>
</dbReference>
<feature type="binding site" evidence="10 14">
    <location>
        <position position="6"/>
    </location>
    <ligand>
        <name>substrate</name>
    </ligand>
</feature>
<keyword evidence="13" id="KW-0464">Manganese</keyword>
<dbReference type="Pfam" id="PF00834">
    <property type="entry name" value="Ribul_P_3_epim"/>
    <property type="match status" value="1"/>
</dbReference>
<dbReference type="Gene3D" id="3.20.20.70">
    <property type="entry name" value="Aldolase class I"/>
    <property type="match status" value="1"/>
</dbReference>
<comment type="catalytic activity">
    <reaction evidence="1 10 11">
        <text>D-ribulose 5-phosphate = D-xylulose 5-phosphate</text>
        <dbReference type="Rhea" id="RHEA:13677"/>
        <dbReference type="ChEBI" id="CHEBI:57737"/>
        <dbReference type="ChEBI" id="CHEBI:58121"/>
        <dbReference type="EC" id="5.1.3.1"/>
    </reaction>
</comment>
<dbReference type="HAMAP" id="MF_02227">
    <property type="entry name" value="RPE"/>
    <property type="match status" value="1"/>
</dbReference>
<feature type="binding site" evidence="10 13">
    <location>
        <position position="33"/>
    </location>
    <ligand>
        <name>a divalent metal cation</name>
        <dbReference type="ChEBI" id="CHEBI:60240"/>
    </ligand>
</feature>
<comment type="cofactor">
    <cofactor evidence="2">
        <name>Mn(2+)</name>
        <dbReference type="ChEBI" id="CHEBI:29035"/>
    </cofactor>
</comment>
<dbReference type="CDD" id="cd00429">
    <property type="entry name" value="RPE"/>
    <property type="match status" value="1"/>
</dbReference>
<protein>
    <recommendedName>
        <fullName evidence="7 10">Ribulose-phosphate 3-epimerase</fullName>
        <ecNumber evidence="7 10">5.1.3.1</ecNumber>
    </recommendedName>
</protein>
<evidence type="ECO:0000256" key="7">
    <source>
        <dbReference type="ARBA" id="ARBA00013188"/>
    </source>
</evidence>
<organism evidence="15 16">
    <name type="scientific">Thermogymnomonas acidicola</name>
    <dbReference type="NCBI Taxonomy" id="399579"/>
    <lineage>
        <taxon>Archaea</taxon>
        <taxon>Methanobacteriati</taxon>
        <taxon>Thermoplasmatota</taxon>
        <taxon>Thermoplasmata</taxon>
        <taxon>Thermoplasmatales</taxon>
        <taxon>Thermogymnomonas</taxon>
    </lineage>
</organism>
<comment type="cofactor">
    <cofactor evidence="5">
        <name>Fe(2+)</name>
        <dbReference type="ChEBI" id="CHEBI:29033"/>
    </cofactor>
</comment>
<comment type="caution">
    <text evidence="15">The sequence shown here is derived from an EMBL/GenBank/DDBJ whole genome shotgun (WGS) entry which is preliminary data.</text>
</comment>
<comment type="pathway">
    <text evidence="10">Carbohydrate degradation.</text>
</comment>
<dbReference type="GO" id="GO:0006098">
    <property type="term" value="P:pentose-phosphate shunt"/>
    <property type="evidence" value="ECO:0007669"/>
    <property type="project" value="UniProtKB-UniRule"/>
</dbReference>
<dbReference type="GO" id="GO:0046872">
    <property type="term" value="F:metal ion binding"/>
    <property type="evidence" value="ECO:0007669"/>
    <property type="project" value="UniProtKB-UniRule"/>
</dbReference>
<dbReference type="InterPro" id="IPR011060">
    <property type="entry name" value="RibuloseP-bd_barrel"/>
</dbReference>
<dbReference type="EMBL" id="BMNY01000001">
    <property type="protein sequence ID" value="GGM69528.1"/>
    <property type="molecule type" value="Genomic_DNA"/>
</dbReference>
<dbReference type="EC" id="5.1.3.1" evidence="7 10"/>
<feature type="binding site" evidence="10 14">
    <location>
        <position position="64"/>
    </location>
    <ligand>
        <name>substrate</name>
    </ligand>
</feature>
<comment type="cofactor">
    <cofactor evidence="3">
        <name>Co(2+)</name>
        <dbReference type="ChEBI" id="CHEBI:48828"/>
    </cofactor>
</comment>
<dbReference type="AlphaFoldDB" id="A0AA37BQD3"/>
<dbReference type="PROSITE" id="PS01085">
    <property type="entry name" value="RIBUL_P_3_EPIMER_1"/>
    <property type="match status" value="1"/>
</dbReference>
<feature type="binding site" evidence="14">
    <location>
        <position position="175"/>
    </location>
    <ligand>
        <name>substrate</name>
    </ligand>
</feature>
<dbReference type="GO" id="GO:0004750">
    <property type="term" value="F:D-ribulose-phosphate 3-epimerase activity"/>
    <property type="evidence" value="ECO:0007669"/>
    <property type="project" value="UniProtKB-UniRule"/>
</dbReference>
<keyword evidence="13" id="KW-0170">Cobalt</keyword>
<dbReference type="PANTHER" id="PTHR11749">
    <property type="entry name" value="RIBULOSE-5-PHOSPHATE-3-EPIMERASE"/>
    <property type="match status" value="1"/>
</dbReference>
<comment type="function">
    <text evidence="10">Catalyzes the reversible epimerization of D-ribulose 5-phosphate to D-xylulose 5-phosphate.</text>
</comment>